<feature type="region of interest" description="Disordered" evidence="1">
    <location>
        <begin position="31"/>
        <end position="65"/>
    </location>
</feature>
<feature type="compositionally biased region" description="Basic and acidic residues" evidence="1">
    <location>
        <begin position="124"/>
        <end position="137"/>
    </location>
</feature>
<protein>
    <submittedName>
        <fullName evidence="2">Uncharacterized protein</fullName>
    </submittedName>
</protein>
<dbReference type="Proteomes" id="UP000318571">
    <property type="component" value="Chromosome 5"/>
</dbReference>
<feature type="region of interest" description="Disordered" evidence="1">
    <location>
        <begin position="84"/>
        <end position="250"/>
    </location>
</feature>
<keyword evidence="3" id="KW-1185">Reference proteome</keyword>
<feature type="compositionally biased region" description="Polar residues" evidence="1">
    <location>
        <begin position="208"/>
        <end position="224"/>
    </location>
</feature>
<proteinExistence type="predicted"/>
<accession>A0A553PH57</accession>
<evidence type="ECO:0000313" key="2">
    <source>
        <dbReference type="EMBL" id="TRY77005.1"/>
    </source>
</evidence>
<feature type="compositionally biased region" description="Basic and acidic residues" evidence="1">
    <location>
        <begin position="96"/>
        <end position="115"/>
    </location>
</feature>
<comment type="caution">
    <text evidence="2">The sequence shown here is derived from an EMBL/GenBank/DDBJ whole genome shotgun (WGS) entry which is preliminary data.</text>
</comment>
<dbReference type="EMBL" id="VCGU01000004">
    <property type="protein sequence ID" value="TRY77005.1"/>
    <property type="molecule type" value="Genomic_DNA"/>
</dbReference>
<reference evidence="2 3" key="1">
    <citation type="journal article" date="2018" name="Nat. Ecol. Evol.">
        <title>Genomic signatures of mitonuclear coevolution across populations of Tigriopus californicus.</title>
        <authorList>
            <person name="Barreto F.S."/>
            <person name="Watson E.T."/>
            <person name="Lima T.G."/>
            <person name="Willett C.S."/>
            <person name="Edmands S."/>
            <person name="Li W."/>
            <person name="Burton R.S."/>
        </authorList>
    </citation>
    <scope>NUCLEOTIDE SEQUENCE [LARGE SCALE GENOMIC DNA]</scope>
    <source>
        <strain evidence="2 3">San Diego</strain>
    </source>
</reference>
<feature type="compositionally biased region" description="Low complexity" evidence="1">
    <location>
        <begin position="177"/>
        <end position="191"/>
    </location>
</feature>
<dbReference type="AlphaFoldDB" id="A0A553PH57"/>
<organism evidence="2 3">
    <name type="scientific">Tigriopus californicus</name>
    <name type="common">Marine copepod</name>
    <dbReference type="NCBI Taxonomy" id="6832"/>
    <lineage>
        <taxon>Eukaryota</taxon>
        <taxon>Metazoa</taxon>
        <taxon>Ecdysozoa</taxon>
        <taxon>Arthropoda</taxon>
        <taxon>Crustacea</taxon>
        <taxon>Multicrustacea</taxon>
        <taxon>Hexanauplia</taxon>
        <taxon>Copepoda</taxon>
        <taxon>Harpacticoida</taxon>
        <taxon>Harpacticidae</taxon>
        <taxon>Tigriopus</taxon>
    </lineage>
</organism>
<feature type="compositionally biased region" description="Polar residues" evidence="1">
    <location>
        <begin position="42"/>
        <end position="63"/>
    </location>
</feature>
<gene>
    <name evidence="2" type="ORF">TCAL_02695</name>
</gene>
<dbReference type="OrthoDB" id="10564761at2759"/>
<evidence type="ECO:0000256" key="1">
    <source>
        <dbReference type="SAM" id="MobiDB-lite"/>
    </source>
</evidence>
<name>A0A553PH57_TIGCA</name>
<evidence type="ECO:0000313" key="3">
    <source>
        <dbReference type="Proteomes" id="UP000318571"/>
    </source>
</evidence>
<sequence>MPLPNYGYNNQEDKRSQELVFEMAPEWVDAEDQYDGNRNDYRSSLSNGGSRKNSTSKRAQVTTGKLGIDLERKMVIHSDKDKEIWRKPSIDPQDLADARKFSSPNRRELRSDLKSNLDSLISSDKLKDIRAGKRPTLEDSPSDISIPSLYGNPVPKATSYGYNKPRSSYEIQERRGSSSSANRFSSSPSPRTSLTERTRYGQDLGDGATTSSFSTYGGNGNESSYKIREVSSHQVISRSVGGSKMPRSIY</sequence>